<sequence>METGKFEITKLWESIALSLLQLCMRDVGDKDFGVLLLGEDIHLKVTSLSTDTEINVVGGTEYNDLAEQLVLACLQKLSAGDLVALHLKELNNEADVLKPA</sequence>
<accession>A0ABX8J5A2</accession>
<evidence type="ECO:0000313" key="1">
    <source>
        <dbReference type="EMBL" id="QWV93186.1"/>
    </source>
</evidence>
<name>A0ABX8J5A2_9BACT</name>
<evidence type="ECO:0000313" key="2">
    <source>
        <dbReference type="Proteomes" id="UP000683557"/>
    </source>
</evidence>
<proteinExistence type="predicted"/>
<protein>
    <submittedName>
        <fullName evidence="1">Uncharacterized protein</fullName>
    </submittedName>
</protein>
<gene>
    <name evidence="1" type="ORF">KP004_18770</name>
</gene>
<dbReference type="Proteomes" id="UP000683557">
    <property type="component" value="Chromosome"/>
</dbReference>
<reference evidence="1 2" key="1">
    <citation type="submission" date="2021-06" db="EMBL/GenBank/DDBJ databases">
        <title>Gemonas diversity in paddy soil.</title>
        <authorList>
            <person name="Liu G."/>
        </authorList>
    </citation>
    <scope>NUCLEOTIDE SEQUENCE [LARGE SCALE GENOMIC DNA]</scope>
    <source>
        <strain evidence="1 2">RG10</strain>
    </source>
</reference>
<organism evidence="1 2">
    <name type="scientific">Geomonas oryzisoli</name>
    <dbReference type="NCBI Taxonomy" id="2847992"/>
    <lineage>
        <taxon>Bacteria</taxon>
        <taxon>Pseudomonadati</taxon>
        <taxon>Thermodesulfobacteriota</taxon>
        <taxon>Desulfuromonadia</taxon>
        <taxon>Geobacterales</taxon>
        <taxon>Geobacteraceae</taxon>
        <taxon>Geomonas</taxon>
    </lineage>
</organism>
<dbReference type="RefSeq" id="WP_216799926.1">
    <property type="nucleotide sequence ID" value="NZ_CP076723.1"/>
</dbReference>
<keyword evidence="2" id="KW-1185">Reference proteome</keyword>
<dbReference type="EMBL" id="CP076723">
    <property type="protein sequence ID" value="QWV93186.1"/>
    <property type="molecule type" value="Genomic_DNA"/>
</dbReference>